<keyword evidence="3" id="KW-1185">Reference proteome</keyword>
<dbReference type="InterPro" id="IPR025354">
    <property type="entry name" value="DUF4258"/>
</dbReference>
<protein>
    <submittedName>
        <fullName evidence="2">DUF4258 domain-containing protein</fullName>
    </submittedName>
</protein>
<reference evidence="2 3" key="1">
    <citation type="submission" date="2019-03" db="EMBL/GenBank/DDBJ databases">
        <title>Draft genome sequences of novel Actinobacteria.</title>
        <authorList>
            <person name="Sahin N."/>
            <person name="Ay H."/>
            <person name="Saygin H."/>
        </authorList>
    </citation>
    <scope>NUCLEOTIDE SEQUENCE [LARGE SCALE GENOMIC DNA]</scope>
    <source>
        <strain evidence="2 3">KC712</strain>
    </source>
</reference>
<comment type="caution">
    <text evidence="2">The sequence shown here is derived from an EMBL/GenBank/DDBJ whole genome shotgun (WGS) entry which is preliminary data.</text>
</comment>
<gene>
    <name evidence="2" type="ORF">E1294_22870</name>
</gene>
<accession>A0A4R4WIN5</accession>
<proteinExistence type="predicted"/>
<dbReference type="Pfam" id="PF14076">
    <property type="entry name" value="DUF4258"/>
    <property type="match status" value="1"/>
</dbReference>
<feature type="region of interest" description="Disordered" evidence="1">
    <location>
        <begin position="178"/>
        <end position="283"/>
    </location>
</feature>
<evidence type="ECO:0000256" key="1">
    <source>
        <dbReference type="SAM" id="MobiDB-lite"/>
    </source>
</evidence>
<evidence type="ECO:0000313" key="2">
    <source>
        <dbReference type="EMBL" id="TDD18852.1"/>
    </source>
</evidence>
<dbReference type="EMBL" id="SMKP01000065">
    <property type="protein sequence ID" value="TDD18852.1"/>
    <property type="molecule type" value="Genomic_DNA"/>
</dbReference>
<dbReference type="Proteomes" id="UP000294543">
    <property type="component" value="Unassembled WGS sequence"/>
</dbReference>
<dbReference type="RefSeq" id="WP_132511300.1">
    <property type="nucleotide sequence ID" value="NZ_SMKP01000065.1"/>
</dbReference>
<evidence type="ECO:0000313" key="3">
    <source>
        <dbReference type="Proteomes" id="UP000294543"/>
    </source>
</evidence>
<dbReference type="OrthoDB" id="9111418at2"/>
<dbReference type="AlphaFoldDB" id="A0A4R4WIN5"/>
<organism evidence="2 3">
    <name type="scientific">Nonomuraea diastatica</name>
    <dbReference type="NCBI Taxonomy" id="1848329"/>
    <lineage>
        <taxon>Bacteria</taxon>
        <taxon>Bacillati</taxon>
        <taxon>Actinomycetota</taxon>
        <taxon>Actinomycetes</taxon>
        <taxon>Streptosporangiales</taxon>
        <taxon>Streptosporangiaceae</taxon>
        <taxon>Nonomuraea</taxon>
    </lineage>
</organism>
<name>A0A4R4WIN5_9ACTN</name>
<sequence>MGVVVPPAAEGMLSMISPGYAINEDDMRSESAAARTTTTQALPAAQRAETAVRGAQQHYGGESGTALQAHWDQAGLNGGHLNQAANAMRLAPVGLEGAANVVSGMKCATAVQATAAAADVAKLLAFGGAAGATYATARVLAARTAAGKIRHEGVQGTGNVLGQLLRRKVTEPMRRVLDDLRRPGGPGGTPALAGTGGRSIPVRPAGLPTRSGPRSVQDGIAQMGRRNKGNSNSGGGGGFFSRHARQRQGERDISDAQVNETLSKGSKKPGKNPGTSEYEGEDGLVVIRSNDSFKVITTFWRRKKG</sequence>